<dbReference type="InterPro" id="IPR014710">
    <property type="entry name" value="RmlC-like_jellyroll"/>
</dbReference>
<dbReference type="Gene3D" id="2.60.120.10">
    <property type="entry name" value="Jelly Rolls"/>
    <property type="match status" value="1"/>
</dbReference>
<dbReference type="PANTHER" id="PTHR36156:SF2">
    <property type="entry name" value="CUPIN TYPE-2 DOMAIN-CONTAINING PROTEIN"/>
    <property type="match status" value="1"/>
</dbReference>
<name>A0A6A6CWU3_ZASCE</name>
<dbReference type="InterPro" id="IPR047142">
    <property type="entry name" value="OryJ/VirC-like"/>
</dbReference>
<feature type="domain" description="Cupin type-2" evidence="1">
    <location>
        <begin position="95"/>
        <end position="160"/>
    </location>
</feature>
<protein>
    <recommendedName>
        <fullName evidence="1">Cupin type-2 domain-containing protein</fullName>
    </recommendedName>
</protein>
<dbReference type="SUPFAM" id="SSF51182">
    <property type="entry name" value="RmlC-like cupins"/>
    <property type="match status" value="1"/>
</dbReference>
<dbReference type="InterPro" id="IPR011051">
    <property type="entry name" value="RmlC_Cupin_sf"/>
</dbReference>
<dbReference type="Pfam" id="PF07883">
    <property type="entry name" value="Cupin_2"/>
    <property type="match status" value="1"/>
</dbReference>
<dbReference type="CDD" id="cd02231">
    <property type="entry name" value="cupin_BLL6423-like"/>
    <property type="match status" value="1"/>
</dbReference>
<reference evidence="2" key="1">
    <citation type="journal article" date="2020" name="Stud. Mycol.">
        <title>101 Dothideomycetes genomes: a test case for predicting lifestyles and emergence of pathogens.</title>
        <authorList>
            <person name="Haridas S."/>
            <person name="Albert R."/>
            <person name="Binder M."/>
            <person name="Bloem J."/>
            <person name="Labutti K."/>
            <person name="Salamov A."/>
            <person name="Andreopoulos B."/>
            <person name="Baker S."/>
            <person name="Barry K."/>
            <person name="Bills G."/>
            <person name="Bluhm B."/>
            <person name="Cannon C."/>
            <person name="Castanera R."/>
            <person name="Culley D."/>
            <person name="Daum C."/>
            <person name="Ezra D."/>
            <person name="Gonzalez J."/>
            <person name="Henrissat B."/>
            <person name="Kuo A."/>
            <person name="Liang C."/>
            <person name="Lipzen A."/>
            <person name="Lutzoni F."/>
            <person name="Magnuson J."/>
            <person name="Mondo S."/>
            <person name="Nolan M."/>
            <person name="Ohm R."/>
            <person name="Pangilinan J."/>
            <person name="Park H.-J."/>
            <person name="Ramirez L."/>
            <person name="Alfaro M."/>
            <person name="Sun H."/>
            <person name="Tritt A."/>
            <person name="Yoshinaga Y."/>
            <person name="Zwiers L.-H."/>
            <person name="Turgeon B."/>
            <person name="Goodwin S."/>
            <person name="Spatafora J."/>
            <person name="Crous P."/>
            <person name="Grigoriev I."/>
        </authorList>
    </citation>
    <scope>NUCLEOTIDE SEQUENCE</scope>
    <source>
        <strain evidence="2">ATCC 36951</strain>
    </source>
</reference>
<proteinExistence type="predicted"/>
<dbReference type="PANTHER" id="PTHR36156">
    <property type="entry name" value="SLR2101 PROTEIN"/>
    <property type="match status" value="1"/>
</dbReference>
<evidence type="ECO:0000259" key="1">
    <source>
        <dbReference type="Pfam" id="PF07883"/>
    </source>
</evidence>
<dbReference type="GeneID" id="54569012"/>
<evidence type="ECO:0000313" key="3">
    <source>
        <dbReference type="Proteomes" id="UP000799537"/>
    </source>
</evidence>
<dbReference type="Proteomes" id="UP000799537">
    <property type="component" value="Unassembled WGS sequence"/>
</dbReference>
<dbReference type="OrthoDB" id="5840532at2759"/>
<gene>
    <name evidence="2" type="ORF">M409DRAFT_63741</name>
</gene>
<dbReference type="EMBL" id="ML993583">
    <property type="protein sequence ID" value="KAF2171495.1"/>
    <property type="molecule type" value="Genomic_DNA"/>
</dbReference>
<dbReference type="AlphaFoldDB" id="A0A6A6CWU3"/>
<accession>A0A6A6CWU3</accession>
<evidence type="ECO:0000313" key="2">
    <source>
        <dbReference type="EMBL" id="KAF2171495.1"/>
    </source>
</evidence>
<keyword evidence="3" id="KW-1185">Reference proteome</keyword>
<dbReference type="RefSeq" id="XP_033672384.1">
    <property type="nucleotide sequence ID" value="XM_033815740.1"/>
</dbReference>
<organism evidence="2 3">
    <name type="scientific">Zasmidium cellare ATCC 36951</name>
    <dbReference type="NCBI Taxonomy" id="1080233"/>
    <lineage>
        <taxon>Eukaryota</taxon>
        <taxon>Fungi</taxon>
        <taxon>Dikarya</taxon>
        <taxon>Ascomycota</taxon>
        <taxon>Pezizomycotina</taxon>
        <taxon>Dothideomycetes</taxon>
        <taxon>Dothideomycetidae</taxon>
        <taxon>Mycosphaerellales</taxon>
        <taxon>Mycosphaerellaceae</taxon>
        <taxon>Zasmidium</taxon>
    </lineage>
</organism>
<sequence length="191" mass="20575">MSTDDTEFTGSPLHVPMLHITTHNASGQAIIHSTQKPIAKLYPKHRFTATTLYSTSTMPANLNADADLDAHTTLLKNVNTPIVQPNGTILRFADFAPNSHGFMHRTQSLDYGVVLEGTVVLELDDGSTTTMTKGDTAVQRATKHAWHNPSGTEWARVLFVLQDCAPLVVEGKVVGDDLGSARGALSARGKD</sequence>
<dbReference type="InterPro" id="IPR013096">
    <property type="entry name" value="Cupin_2"/>
</dbReference>